<dbReference type="KEGG" id="pdio:PDMSB3_1909"/>
<keyword evidence="3" id="KW-1185">Reference proteome</keyword>
<sequence length="73" mass="7989">MRVGGLTGLGPGGAIRREWDTRMGHKRGKSGANAAEKACRCGWCIAEVGQNPLNYNFLAALRRPSLICRHKPR</sequence>
<gene>
    <name evidence="2" type="ORF">PDMSB3_1909</name>
</gene>
<feature type="region of interest" description="Disordered" evidence="1">
    <location>
        <begin position="1"/>
        <end position="32"/>
    </location>
</feature>
<name>A0A5Q4Z9P4_9BURK</name>
<dbReference type="AlphaFoldDB" id="A0A5Q4Z9P4"/>
<dbReference type="EMBL" id="LR699553">
    <property type="protein sequence ID" value="VVD28365.1"/>
    <property type="molecule type" value="Genomic_DNA"/>
</dbReference>
<proteinExistence type="predicted"/>
<reference evidence="2 3" key="1">
    <citation type="submission" date="2019-08" db="EMBL/GenBank/DDBJ databases">
        <authorList>
            <person name="Herpell B J."/>
        </authorList>
    </citation>
    <scope>NUCLEOTIDE SEQUENCE [LARGE SCALE GENOMIC DNA]</scope>
    <source>
        <strain evidence="3">Msb3</strain>
    </source>
</reference>
<organism evidence="2 3">
    <name type="scientific">Paraburkholderia dioscoreae</name>
    <dbReference type="NCBI Taxonomy" id="2604047"/>
    <lineage>
        <taxon>Bacteria</taxon>
        <taxon>Pseudomonadati</taxon>
        <taxon>Pseudomonadota</taxon>
        <taxon>Betaproteobacteria</taxon>
        <taxon>Burkholderiales</taxon>
        <taxon>Burkholderiaceae</taxon>
        <taxon>Paraburkholderia</taxon>
    </lineage>
</organism>
<protein>
    <submittedName>
        <fullName evidence="2">Uncharacterized protein</fullName>
    </submittedName>
</protein>
<dbReference type="Proteomes" id="UP000325811">
    <property type="component" value="Chromosome I"/>
</dbReference>
<feature type="compositionally biased region" description="Gly residues" evidence="1">
    <location>
        <begin position="1"/>
        <end position="13"/>
    </location>
</feature>
<evidence type="ECO:0000256" key="1">
    <source>
        <dbReference type="SAM" id="MobiDB-lite"/>
    </source>
</evidence>
<evidence type="ECO:0000313" key="2">
    <source>
        <dbReference type="EMBL" id="VVD28365.1"/>
    </source>
</evidence>
<accession>A0A5Q4Z9P4</accession>
<evidence type="ECO:0000313" key="3">
    <source>
        <dbReference type="Proteomes" id="UP000325811"/>
    </source>
</evidence>